<gene>
    <name evidence="2" type="ORF">DYH56_15210</name>
</gene>
<feature type="transmembrane region" description="Helical" evidence="1">
    <location>
        <begin position="6"/>
        <end position="26"/>
    </location>
</feature>
<evidence type="ECO:0000256" key="1">
    <source>
        <dbReference type="SAM" id="Phobius"/>
    </source>
</evidence>
<keyword evidence="1" id="KW-0472">Membrane</keyword>
<proteinExistence type="predicted"/>
<evidence type="ECO:0000313" key="2">
    <source>
        <dbReference type="EMBL" id="REI39322.1"/>
    </source>
</evidence>
<dbReference type="InterPro" id="IPR038690">
    <property type="entry name" value="NusG_2_sf"/>
</dbReference>
<dbReference type="Gene3D" id="2.60.320.10">
    <property type="entry name" value="N-utilization substance G protein NusG, insert domain"/>
    <property type="match status" value="1"/>
</dbReference>
<keyword evidence="1" id="KW-1133">Transmembrane helix</keyword>
<reference evidence="2 3" key="1">
    <citation type="submission" date="2018-08" db="EMBL/GenBank/DDBJ databases">
        <title>Draft genome sequence of Psychrilyobacter sp. strain SD5 isolated from Black Sea water.</title>
        <authorList>
            <person name="Yadav S."/>
            <person name="Villanueva L."/>
            <person name="Damste J.S.S."/>
        </authorList>
    </citation>
    <scope>NUCLEOTIDE SEQUENCE [LARGE SCALE GENOMIC DNA]</scope>
    <source>
        <strain evidence="2 3">SD5</strain>
    </source>
</reference>
<accession>A0ABX9KDW3</accession>
<dbReference type="EMBL" id="QUAJ01000051">
    <property type="protein sequence ID" value="REI39322.1"/>
    <property type="molecule type" value="Genomic_DNA"/>
</dbReference>
<dbReference type="RefSeq" id="WP_114643713.1">
    <property type="nucleotide sequence ID" value="NZ_JAACIO010000048.1"/>
</dbReference>
<sequence length="124" mass="14236">MYFKRGDLIIYGLIIGIFLTLGINVYNIKETKAERAEIYVNNKLKYTYKLQKAEKDFYVDTDIGGVGIKLKDNKIRVTSSYSPRKLCVKQGWIERSGQTIIGVPDKLLIKIVGKEEAEVDFILR</sequence>
<dbReference type="Pfam" id="PF07009">
    <property type="entry name" value="NusG_II"/>
    <property type="match status" value="1"/>
</dbReference>
<keyword evidence="1" id="KW-0812">Transmembrane</keyword>
<dbReference type="Proteomes" id="UP000263486">
    <property type="component" value="Unassembled WGS sequence"/>
</dbReference>
<comment type="caution">
    <text evidence="2">The sequence shown here is derived from an EMBL/GenBank/DDBJ whole genome shotgun (WGS) entry which is preliminary data.</text>
</comment>
<organism evidence="2 3">
    <name type="scientific">Psychrilyobacter piezotolerans</name>
    <dbReference type="NCBI Taxonomy" id="2293438"/>
    <lineage>
        <taxon>Bacteria</taxon>
        <taxon>Fusobacteriati</taxon>
        <taxon>Fusobacteriota</taxon>
        <taxon>Fusobacteriia</taxon>
        <taxon>Fusobacteriales</taxon>
        <taxon>Fusobacteriaceae</taxon>
        <taxon>Psychrilyobacter</taxon>
    </lineage>
</organism>
<name>A0ABX9KDW3_9FUSO</name>
<keyword evidence="3" id="KW-1185">Reference proteome</keyword>
<evidence type="ECO:0000313" key="3">
    <source>
        <dbReference type="Proteomes" id="UP000263486"/>
    </source>
</evidence>
<protein>
    <submittedName>
        <fullName evidence="2">NusG domain II-containing protein</fullName>
    </submittedName>
</protein>